<keyword evidence="5" id="KW-1185">Reference proteome</keyword>
<name>A0A6I3KFH6_9HYPH</name>
<feature type="region of interest" description="Disordered" evidence="1">
    <location>
        <begin position="3843"/>
        <end position="3892"/>
    </location>
</feature>
<dbReference type="Proteomes" id="UP000440694">
    <property type="component" value="Unassembled WGS sequence"/>
</dbReference>
<reference evidence="4 5" key="1">
    <citation type="submission" date="2019-11" db="EMBL/GenBank/DDBJ databases">
        <title>Identification of a novel strain.</title>
        <authorList>
            <person name="Xu Q."/>
            <person name="Wang G."/>
        </authorList>
    </citation>
    <scope>NUCLEOTIDE SEQUENCE [LARGE SCALE GENOMIC DNA]</scope>
    <source>
        <strain evidence="5">xq</strain>
    </source>
</reference>
<sequence>MAAIALLLLAPMPAGAVDLLGGGGGSRPPVNATAQEGAAQAAAAAKRSIDMLGRASQAIQDMRAGQDAARALAKQGVSLVPNGMVRGAAGQPNGLLVAPGADDPASGLWQGADLPTEMRDGESANVTVKQNQQKAILTWESFNVGRETTLYFNQTAGGADAGSWIALNRVLDPGTAPSQILGSIKAEGQVYVINRNGVIFGGASQVNVGTLIASSLSLANEPFIAGLTSATTPVFDGTTYTPGAVRVQAGAQIATTAGGRVLLLGPEVENAGTIETPSGQTVLAAGDRVWLRKGDEDPLQEIRGFRVQADDGATPSLAINSGIISAPQGNITLLGRDVSQLGALLSTTSAAFNGSIMLAARLDAPSGGFGAIPDMGNLVLGEDSVTQILPDATDTTPITDAQRIVNSSIYLMGATVQFNPNAIVQLRGYDHNTPSEAAPGGITIAANRTLMEAGSLIDVAGTTDAMASASRNSVKVELRTNELRDSPLVRGGPLYQRTIYVDASQSGDGWEGTPLADVSGWIGLTERSLTERMASGAPVSIRGAFLLSDLAGQAPDAPLSEFIAKPGSLIDVSGGYVTYNPGFVRVSQLITADGRIISASSADATPDRNYIGIVDDGWSRHHSRWGVTQTYRMPLTSGPPTGYFDQGYVQGAAGGSLSVDVSAAVLEGDVAANVIVGRRQLEVDDRPKGATLSITARAPNEQQFFAGYSVPSLVLGHAAVPLPAGFGVTTALPDEAYRTTYVPESWLEAGFTNLSFRTDNELLLPADVTVDLAPGGSFSASALVLDVEGSIRAPGGSISLNVPENFGFAVGQETLRVGSTAVLSTAGLWTNGRAGGSPYLAVDGGSIALSSGRHIYVERGAYLDVSGGGHVDAQGKVTVGDAGALSISGGRIDPNASGDFPEFTLEGTFAGFGLAAGGRLGAGGKLAINIPGAVTTIVPAAAMGDALMAQPNPGELYLSTDFFSAFGFRAINVTTRGLTLTGGTVLAPEVRSRVASSSLLSLPTGAALSDVTTPMALPMGLRAPMDLTLRAAGNPRLLTSVTSDAALIIEQGAVLRTDPLGKITLRGDQLAIVAGTVEAPGGTIVLEGGTSLTPNSQVIAGQGVWLTETGKLLARGTVIERPLGNGLVSRDVVAGGSVTVRSLSGSTANFALNDSGFGVTLGGSYVVLAAGSLIDVSGTSGQSTLPGAGDFDGRSLPASFHPEQPDYNVASNGGSVEISAAISALIEGDISAHAGGANAGGGSLSIAISMRELPDNLQSRRTPFSAIEDVQLILQNAQTTVVADQGLRPGDNLFAHTNANIRVSADMLEEGGFDNLSLAIHSVTGKITANPAVVVADGLELTLPGNLSIVAPAIKLADNTTATVSANYLSWVSNYSSYQPSSSPSDNDIFARGVAPTDGTGRLTFNANAIDLVGNLALQGVAEANFNAQSDIRLSGGPVIGSVGNRYYGGSLRATGDLAFKAAQVYPTTLSTFALVSNSKISFASSGGPAPTPLSAGGTLQVFAPVIEQNGVLRAPLGTIELGCTRDCGTRLPFLSGASAVPVAQTVTLGAGSNTSVSANGLIIPFGVTQQQGIDWVVPLLAPGVTDPQLSQFQRIFTAPPEKRIGLNAADLRVNGGAVIDASGGGDLYASEFTPGSGGSKDIFAGPNVYAVMPGTQPSLSPFDPLFSGSAQPGVGRQVYLNGADGLSAGVYTLLPGHYARLPGAFRVTVEKSSTEYAIPTAVLTDGANVTAGYFRTPYRDVTDAHWSLFKVMSGAVARLYTEVLDTRANAFYTAKAVADGLDIPRLAQDAGHLTVNATRSLVFQGTGLFVPDKDGRGGLADITADQLAVVTAAKRDAGTVPAAPADYPTGIAWQPLLLAAEDLNRLGVESLLIGGTRSTEADGVHVRSSASAVVIANDATAPLALPEVLLTAATKRIVGSVTVGSSNLTVEVAQAGTGQVVIADGAVIEATGTVAPGQTRALILDGGQVPSLPTLTSTASSYTQAQIQAYYNALGRGQGAFLRVSNGAFLDTIRTNASYDPLPNTPVLVAGGPAGGVVLQAPMPPIQGRVTIGAGARLAAGGSINFNVSETIDLSPQATIATRSLELASNRISLGAPIGSTGFVLNQDQLAALAGVQNLALRSTSTIDFFGNVTLGLPDASGAPLLRRLTLDAKAIVARTAGTVSLTAEQVTLQNQTGEPAASAPGAGARLVVTARDIGGDDNKARIAFGQGSLGISGFEQGVTLSSSGMIVAERDGSLLVQAPLTLDAPVITAGSMSVVDNLPKFNTAAYTITASDGGATPGTWYALDLRNSHGASGTLPDTLLGGRLTLEGGPISIATSIRLPGGIFSANAHGDLTVAAGGVIDAAAKAIQFRDVMAAIDGGTIKLASTGRIAVADGARLDVNGRAAIGALGEGSAGTVSLSAQAGDVSLVQGVLSGAGPNAAKGGTFIFDSATLASYDTLASELVAGGFTKSWDIRVRSGNIVMSGLTKARDVTVAADQGNISLVGRIDASGETGGRVRLWAGNSLSVAGIIDAHGAKTSDSQRGGRVWLGSEIGALELLGGSVIDVAAGGLALGDVTLRAPRTGGGAGTGVDITSLAGAITGAYSVIVEGVKVYDDNAVTADLTPTKFRDVFLADAASFMANETAIKAGLLASNPALTSALHVRAGVEIRNSGNILVRGDALNPVGIDLSGGVNPDPAALVAHFGPNNEPVMLTIRAGGNLEFGRCTGACLTTTNDTTAGVNNLISSGELVLGSLSDGFSSRAAGMTSGVVSGAGASIGAALFDPPATAGDGPDSASFRLAAGADLSAANPLALDRNAVAGAITVAGLVNGTPQVLRTSQQFSRAPDTFADYASLIRTGTGDIDIAATDDLILQSIGSLIYTAGVNRTYAGGTSTQSLPGFSQYAVDAQGTFRLATSSAITTHRLRALAFPVRGGDLAIELGGDLRGNSQGMTYEMTALWAQGELTGTFTGGVGVQVNATFAPQRSVNSQLHQPYPVRGNLAWYPILSLFSGGLGAFGGGDVTVEAGGSVSNVTIALPTNGRVAGTVLTAAAYNPATASGLLLQGGGALSVAAGGNITGLDAYVQQGATTLKAGGDVILGADGAGSITTGTGDVTVLAGGRIDIADRVLPGGGGFLPSARTTPYGGYVVSGISIAQNSSMVPWAWGEPSLAGQPWGSPKVALQNSLQGIFTSAPTGTVSLNALESVTLDTGGDSGRIEASGRWNRGQGILPARLQVLSLQGDIVNNRRFVLYPDSRGTVDLLARGAVTLNQGFVLSDADPAIMPLLENYVAALSPTETRFPAYRTFGQESSADKGGLAFVAGGDAGFIILDAKERDLKPGPLAMFHAPGVLHRDDEEPARIYGMTGDVTQTQRSEVDGIVDIYLAKMSQIYAGRDLKGFALYGQNNRATDVSSLTAGRDITYPIPRSKDGAISVNAARPAAVELSGPGDLLVAGGRNVDLGFSTGLMTLGNIYNGGLPSQQSETNPGQGANITVLTGLGSTTPDYAGFLAAFADPASDNPFAPALVQYDREGNVVATGVAVYNYLLGLPEQARNLQLHRLFFSLIRDSGREHAAAPPTDTDYNSGYVAIDTSGVLDSNLRNYERAFSAIDTLFDGTAGGGDFRGVFSGVRTKAGGDITILSPHGAINIGIATPPKGFDYGGNNAALVGVVTEQGGGIRMYADGNIAVNQSRVFTLNGGNELLISRHGNIDAGRGAKTVQAIQPPQIRYDVDGNLTIIPIGPASGSGIAVLRTLPDTPLSNIDLIAFEGAVDAGDAGIRVSGDIVIVAPVVLNAANISVGGKSTGIPVVLPPNIAGLTEGSSTSGAAVQEVALPAQAAPSQQPSIIIVEVIGYGGPDPVEEELKKRRKRSQSDRQSNTYDPSSMFRVIGSGDLSEEQAEHLTPEERAR</sequence>
<evidence type="ECO:0000313" key="5">
    <source>
        <dbReference type="Proteomes" id="UP000440694"/>
    </source>
</evidence>
<organism evidence="4 5">
    <name type="scientific">Hyphomicrobium album</name>
    <dbReference type="NCBI Taxonomy" id="2665159"/>
    <lineage>
        <taxon>Bacteria</taxon>
        <taxon>Pseudomonadati</taxon>
        <taxon>Pseudomonadota</taxon>
        <taxon>Alphaproteobacteria</taxon>
        <taxon>Hyphomicrobiales</taxon>
        <taxon>Hyphomicrobiaceae</taxon>
        <taxon>Hyphomicrobium</taxon>
    </lineage>
</organism>
<evidence type="ECO:0000256" key="2">
    <source>
        <dbReference type="SAM" id="SignalP"/>
    </source>
</evidence>
<dbReference type="Pfam" id="PF12545">
    <property type="entry name" value="DUF3739"/>
    <property type="match status" value="1"/>
</dbReference>
<gene>
    <name evidence="4" type="ORF">GIW81_00230</name>
</gene>
<dbReference type="InterPro" id="IPR011050">
    <property type="entry name" value="Pectin_lyase_fold/virulence"/>
</dbReference>
<accession>A0A6I3KFH6</accession>
<feature type="chain" id="PRO_5026311628" evidence="2">
    <location>
        <begin position="17"/>
        <end position="3892"/>
    </location>
</feature>
<dbReference type="Pfam" id="PF05860">
    <property type="entry name" value="TPS"/>
    <property type="match status" value="1"/>
</dbReference>
<feature type="domain" description="Filamentous haemagglutinin FhaB/tRNA nuclease CdiA-like TPS" evidence="3">
    <location>
        <begin position="100"/>
        <end position="222"/>
    </location>
</feature>
<dbReference type="NCBIfam" id="TIGR01901">
    <property type="entry name" value="adhes_NPXG"/>
    <property type="match status" value="1"/>
</dbReference>
<protein>
    <submittedName>
        <fullName evidence="4">Filamentous hemagglutinin N-terminal domain-containing protein</fullName>
    </submittedName>
</protein>
<evidence type="ECO:0000256" key="1">
    <source>
        <dbReference type="SAM" id="MobiDB-lite"/>
    </source>
</evidence>
<keyword evidence="2" id="KW-0732">Signal</keyword>
<dbReference type="InterPro" id="IPR021026">
    <property type="entry name" value="Filamn_hemagglutn_DUF3739"/>
</dbReference>
<feature type="signal peptide" evidence="2">
    <location>
        <begin position="1"/>
        <end position="16"/>
    </location>
</feature>
<comment type="caution">
    <text evidence="4">The sequence shown here is derived from an EMBL/GenBank/DDBJ whole genome shotgun (WGS) entry which is preliminary data.</text>
</comment>
<proteinExistence type="predicted"/>
<dbReference type="PANTHER" id="PTHR12338:SF5">
    <property type="entry name" value="ANTIGEN 43-RELATED"/>
    <property type="match status" value="1"/>
</dbReference>
<feature type="compositionally biased region" description="Basic and acidic residues" evidence="1">
    <location>
        <begin position="3881"/>
        <end position="3892"/>
    </location>
</feature>
<dbReference type="InterPro" id="IPR008638">
    <property type="entry name" value="FhaB/CdiA-like_TPS"/>
</dbReference>
<dbReference type="SMART" id="SM00912">
    <property type="entry name" value="Haemagg_act"/>
    <property type="match status" value="1"/>
</dbReference>
<dbReference type="PANTHER" id="PTHR12338">
    <property type="entry name" value="AUTOTRANSPORTER"/>
    <property type="match status" value="1"/>
</dbReference>
<evidence type="ECO:0000313" key="4">
    <source>
        <dbReference type="EMBL" id="MTD92760.1"/>
    </source>
</evidence>
<dbReference type="Gene3D" id="2.160.20.10">
    <property type="entry name" value="Single-stranded right-handed beta-helix, Pectin lyase-like"/>
    <property type="match status" value="1"/>
</dbReference>
<dbReference type="SUPFAM" id="SSF51126">
    <property type="entry name" value="Pectin lyase-like"/>
    <property type="match status" value="1"/>
</dbReference>
<dbReference type="InterPro" id="IPR050909">
    <property type="entry name" value="Bact_Autotransporter_VF"/>
</dbReference>
<dbReference type="EMBL" id="WMBQ01000001">
    <property type="protein sequence ID" value="MTD92760.1"/>
    <property type="molecule type" value="Genomic_DNA"/>
</dbReference>
<dbReference type="InterPro" id="IPR012334">
    <property type="entry name" value="Pectin_lyas_fold"/>
</dbReference>
<evidence type="ECO:0000259" key="3">
    <source>
        <dbReference type="SMART" id="SM00912"/>
    </source>
</evidence>